<accession>A0ABW2KJ78</accession>
<feature type="transmembrane region" description="Helical" evidence="1">
    <location>
        <begin position="30"/>
        <end position="54"/>
    </location>
</feature>
<keyword evidence="1" id="KW-1133">Transmembrane helix</keyword>
<dbReference type="Proteomes" id="UP001596540">
    <property type="component" value="Unassembled WGS sequence"/>
</dbReference>
<keyword evidence="1" id="KW-0472">Membrane</keyword>
<feature type="transmembrane region" description="Helical" evidence="1">
    <location>
        <begin position="80"/>
        <end position="101"/>
    </location>
</feature>
<proteinExistence type="predicted"/>
<sequence>MTTLENTVCRPAPDDTAEAAVRSRPSWPSLLGGALLVLVAVLAAGEVIAALMGLPPRSAADADPADFAGEARWQDPVVRLSSWILALMGLAPIVLALGSGLRRRWAAARRHRRPARAD</sequence>
<comment type="caution">
    <text evidence="2">The sequence shown here is derived from an EMBL/GenBank/DDBJ whole genome shotgun (WGS) entry which is preliminary data.</text>
</comment>
<keyword evidence="1" id="KW-0812">Transmembrane</keyword>
<evidence type="ECO:0000313" key="3">
    <source>
        <dbReference type="Proteomes" id="UP001596540"/>
    </source>
</evidence>
<gene>
    <name evidence="2" type="ORF">ACFQRF_19875</name>
</gene>
<dbReference type="RefSeq" id="WP_379872638.1">
    <property type="nucleotide sequence ID" value="NZ_JBHTBH010000009.1"/>
</dbReference>
<reference evidence="3" key="1">
    <citation type="journal article" date="2019" name="Int. J. Syst. Evol. Microbiol.">
        <title>The Global Catalogue of Microorganisms (GCM) 10K type strain sequencing project: providing services to taxonomists for standard genome sequencing and annotation.</title>
        <authorList>
            <consortium name="The Broad Institute Genomics Platform"/>
            <consortium name="The Broad Institute Genome Sequencing Center for Infectious Disease"/>
            <person name="Wu L."/>
            <person name="Ma J."/>
        </authorList>
    </citation>
    <scope>NUCLEOTIDE SEQUENCE [LARGE SCALE GENOMIC DNA]</scope>
    <source>
        <strain evidence="3">CGMCC 4.7382</strain>
    </source>
</reference>
<evidence type="ECO:0000313" key="2">
    <source>
        <dbReference type="EMBL" id="MFC7329997.1"/>
    </source>
</evidence>
<protein>
    <submittedName>
        <fullName evidence="2">Uncharacterized protein</fullName>
    </submittedName>
</protein>
<keyword evidence="3" id="KW-1185">Reference proteome</keyword>
<name>A0ABW2KJ78_9ACTN</name>
<dbReference type="EMBL" id="JBHTBH010000009">
    <property type="protein sequence ID" value="MFC7329997.1"/>
    <property type="molecule type" value="Genomic_DNA"/>
</dbReference>
<organism evidence="2 3">
    <name type="scientific">Marinactinospora rubrisoli</name>
    <dbReference type="NCBI Taxonomy" id="2715399"/>
    <lineage>
        <taxon>Bacteria</taxon>
        <taxon>Bacillati</taxon>
        <taxon>Actinomycetota</taxon>
        <taxon>Actinomycetes</taxon>
        <taxon>Streptosporangiales</taxon>
        <taxon>Nocardiopsidaceae</taxon>
        <taxon>Marinactinospora</taxon>
    </lineage>
</organism>
<evidence type="ECO:0000256" key="1">
    <source>
        <dbReference type="SAM" id="Phobius"/>
    </source>
</evidence>